<proteinExistence type="predicted"/>
<gene>
    <name evidence="2" type="ORF">IscW_ISCW007250</name>
</gene>
<feature type="region of interest" description="Disordered" evidence="1">
    <location>
        <begin position="1"/>
        <end position="105"/>
    </location>
</feature>
<protein>
    <submittedName>
        <fullName evidence="2 3">Uncharacterized protein</fullName>
    </submittedName>
</protein>
<evidence type="ECO:0000313" key="4">
    <source>
        <dbReference type="Proteomes" id="UP000001555"/>
    </source>
</evidence>
<organism>
    <name type="scientific">Ixodes scapularis</name>
    <name type="common">Black-legged tick</name>
    <name type="synonym">Deer tick</name>
    <dbReference type="NCBI Taxonomy" id="6945"/>
    <lineage>
        <taxon>Eukaryota</taxon>
        <taxon>Metazoa</taxon>
        <taxon>Ecdysozoa</taxon>
        <taxon>Arthropoda</taxon>
        <taxon>Chelicerata</taxon>
        <taxon>Arachnida</taxon>
        <taxon>Acari</taxon>
        <taxon>Parasitiformes</taxon>
        <taxon>Ixodida</taxon>
        <taxon>Ixodoidea</taxon>
        <taxon>Ixodidae</taxon>
        <taxon>Ixodinae</taxon>
        <taxon>Ixodes</taxon>
    </lineage>
</organism>
<evidence type="ECO:0000256" key="1">
    <source>
        <dbReference type="SAM" id="MobiDB-lite"/>
    </source>
</evidence>
<dbReference type="HOGENOM" id="CLU_2239516_0_0_1"/>
<keyword evidence="4" id="KW-1185">Reference proteome</keyword>
<dbReference type="InParanoid" id="B7PVG4"/>
<reference evidence="2 4" key="1">
    <citation type="submission" date="2008-03" db="EMBL/GenBank/DDBJ databases">
        <title>Annotation of Ixodes scapularis.</title>
        <authorList>
            <consortium name="Ixodes scapularis Genome Project Consortium"/>
            <person name="Caler E."/>
            <person name="Hannick L.I."/>
            <person name="Bidwell S."/>
            <person name="Joardar V."/>
            <person name="Thiagarajan M."/>
            <person name="Amedeo P."/>
            <person name="Galinsky K.J."/>
            <person name="Schobel S."/>
            <person name="Inman J."/>
            <person name="Hostetler J."/>
            <person name="Miller J."/>
            <person name="Hammond M."/>
            <person name="Megy K."/>
            <person name="Lawson D."/>
            <person name="Kodira C."/>
            <person name="Sutton G."/>
            <person name="Meyer J."/>
            <person name="Hill C.A."/>
            <person name="Birren B."/>
            <person name="Nene V."/>
            <person name="Collins F."/>
            <person name="Alarcon-Chaidez F."/>
            <person name="Wikel S."/>
            <person name="Strausberg R."/>
        </authorList>
    </citation>
    <scope>NUCLEOTIDE SEQUENCE [LARGE SCALE GENOMIC DNA]</scope>
    <source>
        <strain evidence="4">Wikel</strain>
        <strain evidence="2">Wikel colony</strain>
    </source>
</reference>
<dbReference type="EMBL" id="ABJB010835714">
    <property type="status" value="NOT_ANNOTATED_CDS"/>
    <property type="molecule type" value="Genomic_DNA"/>
</dbReference>
<dbReference type="PaxDb" id="6945-B7PVG4"/>
<sequence length="105" mass="11229">MAAPQDKRPATSTWPTKPTPKGRQINSRRHEPQSLLTAGRADAILLPSRADTLERPRRARRQSPPKWRGAATRGAGLTAAAPSAAAPRARAPRPRTRPLAASGAD</sequence>
<reference evidence="3" key="2">
    <citation type="submission" date="2020-05" db="UniProtKB">
        <authorList>
            <consortium name="EnsemblMetazoa"/>
        </authorList>
    </citation>
    <scope>IDENTIFICATION</scope>
    <source>
        <strain evidence="3">wikel</strain>
    </source>
</reference>
<dbReference type="AlphaFoldDB" id="B7PVG4"/>
<evidence type="ECO:0000313" key="2">
    <source>
        <dbReference type="EMBL" id="EEC10586.1"/>
    </source>
</evidence>
<dbReference type="Proteomes" id="UP000001555">
    <property type="component" value="Unassembled WGS sequence"/>
</dbReference>
<dbReference type="VEuPathDB" id="VectorBase:ISCI007250"/>
<accession>B7PVG4</accession>
<evidence type="ECO:0000313" key="3">
    <source>
        <dbReference type="EnsemblMetazoa" id="ISCW007250-PA"/>
    </source>
</evidence>
<dbReference type="EnsemblMetazoa" id="ISCW007250-RA">
    <property type="protein sequence ID" value="ISCW007250-PA"/>
    <property type="gene ID" value="ISCW007250"/>
</dbReference>
<dbReference type="EMBL" id="DS799611">
    <property type="protein sequence ID" value="EEC10586.1"/>
    <property type="molecule type" value="Genomic_DNA"/>
</dbReference>
<name>B7PVG4_IXOSC</name>
<dbReference type="VEuPathDB" id="VectorBase:ISCW007250"/>
<feature type="compositionally biased region" description="Low complexity" evidence="1">
    <location>
        <begin position="68"/>
        <end position="89"/>
    </location>
</feature>